<dbReference type="InterPro" id="IPR029052">
    <property type="entry name" value="Metallo-depent_PP-like"/>
</dbReference>
<proteinExistence type="predicted"/>
<dbReference type="Proteomes" id="UP000192596">
    <property type="component" value="Unassembled WGS sequence"/>
</dbReference>
<sequence length="285" mass="31826">MTTKLAALHHVQLPRHRLRKTAKWLLSFRANGLWSAGTPKASQDFQPVTVVCISDMHNLQPTLPPGDLLIHAGDLTEWGTFDEIRAQLSWLTSLPHEHRIVTAGNYDLLLDEDIMAEHPEHRDPEGRNRNDLEFGSVTYIQDGSITLTFAKGKRVLNVYGSPWTPRYGTSAFQYPRETDVWSHRVPSSTNILVTHGPPAGFNDIKASAGSRGEQTVTFDAAQLLYDDIVEDTRRWEAMPLLALAVLWSYVRLLHGLKVQSTRMMNAAVVDGMKNGVAPDALVVEV</sequence>
<dbReference type="InterPro" id="IPR051693">
    <property type="entry name" value="UPF0046_metallophosphoest"/>
</dbReference>
<dbReference type="PANTHER" id="PTHR12905:SF0">
    <property type="entry name" value="CALCINEURIN-LIKE PHOSPHOESTERASE DOMAIN-CONTAINING PROTEIN"/>
    <property type="match status" value="1"/>
</dbReference>
<dbReference type="PANTHER" id="PTHR12905">
    <property type="entry name" value="METALLOPHOSPHOESTERASE"/>
    <property type="match status" value="1"/>
</dbReference>
<dbReference type="EMBL" id="NAJO01000016">
    <property type="protein sequence ID" value="OQO06803.1"/>
    <property type="molecule type" value="Genomic_DNA"/>
</dbReference>
<dbReference type="Gene3D" id="3.60.21.10">
    <property type="match status" value="1"/>
</dbReference>
<dbReference type="SUPFAM" id="SSF56300">
    <property type="entry name" value="Metallo-dependent phosphatases"/>
    <property type="match status" value="1"/>
</dbReference>
<evidence type="ECO:0000313" key="2">
    <source>
        <dbReference type="EMBL" id="OQO06803.1"/>
    </source>
</evidence>
<dbReference type="InParanoid" id="A0A1V8T5X5"/>
<dbReference type="InterPro" id="IPR004843">
    <property type="entry name" value="Calcineurin-like_PHP"/>
</dbReference>
<dbReference type="AlphaFoldDB" id="A0A1V8T5X5"/>
<keyword evidence="3" id="KW-1185">Reference proteome</keyword>
<feature type="domain" description="Calcineurin-like phosphoesterase" evidence="1">
    <location>
        <begin position="50"/>
        <end position="203"/>
    </location>
</feature>
<gene>
    <name evidence="2" type="ORF">B0A48_08591</name>
</gene>
<dbReference type="Pfam" id="PF00149">
    <property type="entry name" value="Metallophos"/>
    <property type="match status" value="1"/>
</dbReference>
<protein>
    <recommendedName>
        <fullName evidence="1">Calcineurin-like phosphoesterase domain-containing protein</fullName>
    </recommendedName>
</protein>
<organism evidence="2 3">
    <name type="scientific">Cryoendolithus antarcticus</name>
    <dbReference type="NCBI Taxonomy" id="1507870"/>
    <lineage>
        <taxon>Eukaryota</taxon>
        <taxon>Fungi</taxon>
        <taxon>Dikarya</taxon>
        <taxon>Ascomycota</taxon>
        <taxon>Pezizomycotina</taxon>
        <taxon>Dothideomycetes</taxon>
        <taxon>Dothideomycetidae</taxon>
        <taxon>Cladosporiales</taxon>
        <taxon>Cladosporiaceae</taxon>
        <taxon>Cryoendolithus</taxon>
    </lineage>
</organism>
<dbReference type="GO" id="GO:0016787">
    <property type="term" value="F:hydrolase activity"/>
    <property type="evidence" value="ECO:0007669"/>
    <property type="project" value="InterPro"/>
</dbReference>
<evidence type="ECO:0000313" key="3">
    <source>
        <dbReference type="Proteomes" id="UP000192596"/>
    </source>
</evidence>
<name>A0A1V8T5X5_9PEZI</name>
<comment type="caution">
    <text evidence="2">The sequence shown here is derived from an EMBL/GenBank/DDBJ whole genome shotgun (WGS) entry which is preliminary data.</text>
</comment>
<evidence type="ECO:0000259" key="1">
    <source>
        <dbReference type="Pfam" id="PF00149"/>
    </source>
</evidence>
<reference evidence="3" key="1">
    <citation type="submission" date="2017-03" db="EMBL/GenBank/DDBJ databases">
        <title>Genomes of endolithic fungi from Antarctica.</title>
        <authorList>
            <person name="Coleine C."/>
            <person name="Masonjones S."/>
            <person name="Stajich J.E."/>
        </authorList>
    </citation>
    <scope>NUCLEOTIDE SEQUENCE [LARGE SCALE GENOMIC DNA]</scope>
    <source>
        <strain evidence="3">CCFEE 5527</strain>
    </source>
</reference>
<accession>A0A1V8T5X5</accession>
<dbReference type="OrthoDB" id="630188at2759"/>